<feature type="domain" description="Rhodanese" evidence="2">
    <location>
        <begin position="24"/>
        <end position="132"/>
    </location>
</feature>
<dbReference type="InterPro" id="IPR036873">
    <property type="entry name" value="Rhodanese-like_dom_sf"/>
</dbReference>
<evidence type="ECO:0000259" key="2">
    <source>
        <dbReference type="PROSITE" id="PS50206"/>
    </source>
</evidence>
<dbReference type="Pfam" id="PF00581">
    <property type="entry name" value="Rhodanese"/>
    <property type="match status" value="2"/>
</dbReference>
<dbReference type="InterPro" id="IPR001307">
    <property type="entry name" value="Thiosulphate_STrfase_CS"/>
</dbReference>
<dbReference type="GO" id="GO:0004792">
    <property type="term" value="F:thiosulfate-cyanide sulfurtransferase activity"/>
    <property type="evidence" value="ECO:0007669"/>
    <property type="project" value="InterPro"/>
</dbReference>
<comment type="caution">
    <text evidence="3">The sequence shown here is derived from an EMBL/GenBank/DDBJ whole genome shotgun (WGS) entry which is preliminary data.</text>
</comment>
<proteinExistence type="predicted"/>
<keyword evidence="1" id="KW-0677">Repeat</keyword>
<dbReference type="PANTHER" id="PTHR43855:SF1">
    <property type="entry name" value="THIOSULFATE SULFURTRANSFERASE"/>
    <property type="match status" value="1"/>
</dbReference>
<keyword evidence="4" id="KW-1185">Reference proteome</keyword>
<reference evidence="4" key="1">
    <citation type="journal article" date="2019" name="Int. J. Syst. Evol. Microbiol.">
        <title>The Global Catalogue of Microorganisms (GCM) 10K type strain sequencing project: providing services to taxonomists for standard genome sequencing and annotation.</title>
        <authorList>
            <consortium name="The Broad Institute Genomics Platform"/>
            <consortium name="The Broad Institute Genome Sequencing Center for Infectious Disease"/>
            <person name="Wu L."/>
            <person name="Ma J."/>
        </authorList>
    </citation>
    <scope>NUCLEOTIDE SEQUENCE [LARGE SCALE GENOMIC DNA]</scope>
    <source>
        <strain evidence="4">JCM 19134</strain>
    </source>
</reference>
<dbReference type="SMART" id="SM00450">
    <property type="entry name" value="RHOD"/>
    <property type="match status" value="2"/>
</dbReference>
<dbReference type="Proteomes" id="UP001409585">
    <property type="component" value="Unassembled WGS sequence"/>
</dbReference>
<dbReference type="PANTHER" id="PTHR43855">
    <property type="entry name" value="THIOSULFATE SULFURTRANSFERASE"/>
    <property type="match status" value="1"/>
</dbReference>
<protein>
    <submittedName>
        <fullName evidence="3">Thiosulfate sulfurtransferase</fullName>
    </submittedName>
</protein>
<evidence type="ECO:0000256" key="1">
    <source>
        <dbReference type="ARBA" id="ARBA00022737"/>
    </source>
</evidence>
<evidence type="ECO:0000313" key="3">
    <source>
        <dbReference type="EMBL" id="GAA4938193.1"/>
    </source>
</evidence>
<dbReference type="PROSITE" id="PS00380">
    <property type="entry name" value="RHODANESE_1"/>
    <property type="match status" value="1"/>
</dbReference>
<name>A0AAV3U035_9ALTE</name>
<sequence length="274" mass="30188">MSTLKLPYLAEPAVLYQQIEHGAVAPELIIIDVGSAENYARGHVPGAIHLPYAWLVSGAPPAPGTMANTDQLEKVIDHLGITPQSHVVVYDDDGGGHAGRLLWTLDLIKHPHMSYLNGGLHAWAGDGLPLQTEPNQPQPTRNQYQWDFAARATKDDILAELGQSDFAVWDARNPTEYRGENVQALRGGHIPDAINVEWTNLLDPGQNLRIRKDAKEYLAKHGLTEHQRIVTHCQAHRRSSLTYLAGKSLGFNIRGYDGSWGDWGNDPNTPIDAP</sequence>
<dbReference type="PROSITE" id="PS50206">
    <property type="entry name" value="RHODANESE_3"/>
    <property type="match status" value="2"/>
</dbReference>
<dbReference type="RefSeq" id="WP_345419539.1">
    <property type="nucleotide sequence ID" value="NZ_AP031496.1"/>
</dbReference>
<dbReference type="EMBL" id="BAABLX010000009">
    <property type="protein sequence ID" value="GAA4938193.1"/>
    <property type="molecule type" value="Genomic_DNA"/>
</dbReference>
<dbReference type="Gene3D" id="3.40.250.10">
    <property type="entry name" value="Rhodanese-like domain"/>
    <property type="match status" value="2"/>
</dbReference>
<dbReference type="CDD" id="cd01448">
    <property type="entry name" value="TST_Repeat_1"/>
    <property type="match status" value="1"/>
</dbReference>
<accession>A0AAV3U035</accession>
<dbReference type="SUPFAM" id="SSF52821">
    <property type="entry name" value="Rhodanese/Cell cycle control phosphatase"/>
    <property type="match status" value="2"/>
</dbReference>
<dbReference type="CDD" id="cd01449">
    <property type="entry name" value="TST_Repeat_2"/>
    <property type="match status" value="1"/>
</dbReference>
<feature type="domain" description="Rhodanese" evidence="2">
    <location>
        <begin position="162"/>
        <end position="272"/>
    </location>
</feature>
<organism evidence="3 4">
    <name type="scientific">Halioxenophilus aromaticivorans</name>
    <dbReference type="NCBI Taxonomy" id="1306992"/>
    <lineage>
        <taxon>Bacteria</taxon>
        <taxon>Pseudomonadati</taxon>
        <taxon>Pseudomonadota</taxon>
        <taxon>Gammaproteobacteria</taxon>
        <taxon>Alteromonadales</taxon>
        <taxon>Alteromonadaceae</taxon>
        <taxon>Halioxenophilus</taxon>
    </lineage>
</organism>
<dbReference type="InterPro" id="IPR051126">
    <property type="entry name" value="Thiosulfate_sulfurtransferase"/>
</dbReference>
<gene>
    <name evidence="3" type="primary">rhdA</name>
    <name evidence="3" type="ORF">GCM10025791_15070</name>
</gene>
<evidence type="ECO:0000313" key="4">
    <source>
        <dbReference type="Proteomes" id="UP001409585"/>
    </source>
</evidence>
<dbReference type="InterPro" id="IPR001763">
    <property type="entry name" value="Rhodanese-like_dom"/>
</dbReference>
<dbReference type="AlphaFoldDB" id="A0AAV3U035"/>